<gene>
    <name evidence="3" type="ORF">ABT211_30360</name>
</gene>
<feature type="compositionally biased region" description="Basic and acidic residues" evidence="1">
    <location>
        <begin position="179"/>
        <end position="189"/>
    </location>
</feature>
<comment type="caution">
    <text evidence="3">The sequence shown here is derived from an EMBL/GenBank/DDBJ whole genome shotgun (WGS) entry which is preliminary data.</text>
</comment>
<reference evidence="3 4" key="1">
    <citation type="submission" date="2024-06" db="EMBL/GenBank/DDBJ databases">
        <title>The Natural Products Discovery Center: Release of the First 8490 Sequenced Strains for Exploring Actinobacteria Biosynthetic Diversity.</title>
        <authorList>
            <person name="Kalkreuter E."/>
            <person name="Kautsar S.A."/>
            <person name="Yang D."/>
            <person name="Bader C.D."/>
            <person name="Teijaro C.N."/>
            <person name="Fluegel L."/>
            <person name="Davis C.M."/>
            <person name="Simpson J.R."/>
            <person name="Lauterbach L."/>
            <person name="Steele A.D."/>
            <person name="Gui C."/>
            <person name="Meng S."/>
            <person name="Li G."/>
            <person name="Viehrig K."/>
            <person name="Ye F."/>
            <person name="Su P."/>
            <person name="Kiefer A.F."/>
            <person name="Nichols A."/>
            <person name="Cepeda A.J."/>
            <person name="Yan W."/>
            <person name="Fan B."/>
            <person name="Jiang Y."/>
            <person name="Adhikari A."/>
            <person name="Zheng C.-J."/>
            <person name="Schuster L."/>
            <person name="Cowan T.M."/>
            <person name="Smanski M.J."/>
            <person name="Chevrette M.G."/>
            <person name="De Carvalho L.P.S."/>
            <person name="Shen B."/>
        </authorList>
    </citation>
    <scope>NUCLEOTIDE SEQUENCE [LARGE SCALE GENOMIC DNA]</scope>
    <source>
        <strain evidence="3 4">NPDC001694</strain>
    </source>
</reference>
<feature type="region of interest" description="Disordered" evidence="1">
    <location>
        <begin position="179"/>
        <end position="199"/>
    </location>
</feature>
<evidence type="ECO:0000256" key="1">
    <source>
        <dbReference type="SAM" id="MobiDB-lite"/>
    </source>
</evidence>
<feature type="domain" description="DUF3885" evidence="2">
    <location>
        <begin position="26"/>
        <end position="194"/>
    </location>
</feature>
<organism evidence="3 4">
    <name type="scientific">Streptomyces sp. 900105755</name>
    <dbReference type="NCBI Taxonomy" id="3154389"/>
    <lineage>
        <taxon>Bacteria</taxon>
        <taxon>Bacillati</taxon>
        <taxon>Actinomycetota</taxon>
        <taxon>Actinomycetes</taxon>
        <taxon>Kitasatosporales</taxon>
        <taxon>Streptomycetaceae</taxon>
        <taxon>Streptomyces</taxon>
    </lineage>
</organism>
<dbReference type="EMBL" id="JBEOZM010000017">
    <property type="protein sequence ID" value="MER6271563.1"/>
    <property type="molecule type" value="Genomic_DNA"/>
</dbReference>
<evidence type="ECO:0000313" key="4">
    <source>
        <dbReference type="Proteomes" id="UP001490365"/>
    </source>
</evidence>
<dbReference type="RefSeq" id="WP_351959941.1">
    <property type="nucleotide sequence ID" value="NZ_JBEOZM010000017.1"/>
</dbReference>
<keyword evidence="4" id="KW-1185">Reference proteome</keyword>
<dbReference type="InterPro" id="IPR024976">
    <property type="entry name" value="DUF3885"/>
</dbReference>
<evidence type="ECO:0000313" key="3">
    <source>
        <dbReference type="EMBL" id="MER6271563.1"/>
    </source>
</evidence>
<dbReference type="Proteomes" id="UP001490365">
    <property type="component" value="Unassembled WGS sequence"/>
</dbReference>
<dbReference type="Pfam" id="PF13021">
    <property type="entry name" value="DUF3885"/>
    <property type="match status" value="1"/>
</dbReference>
<name>A0ABV1TPL6_9ACTN</name>
<evidence type="ECO:0000259" key="2">
    <source>
        <dbReference type="Pfam" id="PF13021"/>
    </source>
</evidence>
<sequence length="199" mass="22910">MPIYRGDGLIRLSALWQHQFPKGPPIAHELRTAYSDRWVRFHNLPDSKRYPETEDEYAIVLHRYNTVLDELFAGTDIYVITVAWSWEPDGPELPPARHQVHPQGTRWTTLAYDDDPDPELHSYTHLYADRRPWRPGTVDDILREVADDVLGGVIITDSNLTRIHHPYDGGADVIATSSAERDRMRDSHQDWLPQNPAGL</sequence>
<proteinExistence type="predicted"/>
<accession>A0ABV1TPL6</accession>
<protein>
    <recommendedName>
        <fullName evidence="2">DUF3885 domain-containing protein</fullName>
    </recommendedName>
</protein>